<dbReference type="SUPFAM" id="SSF56672">
    <property type="entry name" value="DNA/RNA polymerases"/>
    <property type="match status" value="1"/>
</dbReference>
<evidence type="ECO:0000313" key="3">
    <source>
        <dbReference type="Proteomes" id="UP000813463"/>
    </source>
</evidence>
<dbReference type="RefSeq" id="XP_056687871.1">
    <property type="nucleotide sequence ID" value="XM_056831893.1"/>
</dbReference>
<accession>A0ABM3QWX2</accession>
<evidence type="ECO:0000313" key="4">
    <source>
        <dbReference type="RefSeq" id="XP_056687871.1"/>
    </source>
</evidence>
<dbReference type="InterPro" id="IPR043502">
    <property type="entry name" value="DNA/RNA_pol_sf"/>
</dbReference>
<dbReference type="Pfam" id="PF00078">
    <property type="entry name" value="RVT_1"/>
    <property type="match status" value="1"/>
</dbReference>
<dbReference type="PANTHER" id="PTHR33116">
    <property type="entry name" value="REVERSE TRANSCRIPTASE ZINC-BINDING DOMAIN-CONTAINING PROTEIN-RELATED-RELATED"/>
    <property type="match status" value="1"/>
</dbReference>
<reference evidence="3" key="1">
    <citation type="journal article" date="2021" name="Nat. Commun.">
        <title>Genomic analyses provide insights into spinach domestication and the genetic basis of agronomic traits.</title>
        <authorList>
            <person name="Cai X."/>
            <person name="Sun X."/>
            <person name="Xu C."/>
            <person name="Sun H."/>
            <person name="Wang X."/>
            <person name="Ge C."/>
            <person name="Zhang Z."/>
            <person name="Wang Q."/>
            <person name="Fei Z."/>
            <person name="Jiao C."/>
            <person name="Wang Q."/>
        </authorList>
    </citation>
    <scope>NUCLEOTIDE SEQUENCE [LARGE SCALE GENOMIC DNA]</scope>
    <source>
        <strain evidence="3">cv. Varoflay</strain>
    </source>
</reference>
<evidence type="ECO:0008006" key="5">
    <source>
        <dbReference type="Google" id="ProtNLM"/>
    </source>
</evidence>
<feature type="domain" description="Reverse transcriptase" evidence="1">
    <location>
        <begin position="4"/>
        <end position="132"/>
    </location>
</feature>
<sequence length="511" mass="58049">MCSKLRQILPAIISPTQVAFVAGRSILHNVLICQGIIKLYNRGNSRPSCMMKLDLKKAYDTVEWKFIEEVMHAFGFPSHFIQLVMTCLTTTQYSLLINGVPSPLIQPKRGLRQGDPLSPLMFTLCMEYFSREGLNLFSSTTGLQVNPSKSSIYCSGLDSSTKTCLTELSGYTVDTLPFKYLGVPISSKKIQAGDCNLLVEKMVSRIKTWSSRHLSFAGRTQLVNSVLMSISVPGSVNWDNLCFTKEQGGLSFRNLVVWNQAAVGKLAWAIEQKQDNLWVKWIHALYVKNKNWQLYVPPLASSWPVKFICKVKDVCNDKYQGSAWLTTPNYSIKNTYTSLCTQPETNHWSSFIWNRLTIPKHRFSLWLALLDRHKTKARLFQYGIGDDNLCAICGSAPETSAHLFFECSYSTDCLVRVLSWLGVNHTRKNVLQDLHWTRRYCRNSFKRKFILAAVAGLVYHIWRARNSSVWEGAVPTVPTLIHALKSDVKHRVQQVCASRLNSENRECLQAL</sequence>
<dbReference type="PANTHER" id="PTHR33116:SF84">
    <property type="entry name" value="RNA-DIRECTED DNA POLYMERASE"/>
    <property type="match status" value="1"/>
</dbReference>
<evidence type="ECO:0000259" key="1">
    <source>
        <dbReference type="Pfam" id="PF00078"/>
    </source>
</evidence>
<dbReference type="InterPro" id="IPR026960">
    <property type="entry name" value="RVT-Znf"/>
</dbReference>
<proteinExistence type="predicted"/>
<evidence type="ECO:0000259" key="2">
    <source>
        <dbReference type="Pfam" id="PF13966"/>
    </source>
</evidence>
<gene>
    <name evidence="4" type="primary">LOC130462911</name>
</gene>
<dbReference type="GeneID" id="130462911"/>
<organism evidence="3 4">
    <name type="scientific">Spinacia oleracea</name>
    <name type="common">Spinach</name>
    <dbReference type="NCBI Taxonomy" id="3562"/>
    <lineage>
        <taxon>Eukaryota</taxon>
        <taxon>Viridiplantae</taxon>
        <taxon>Streptophyta</taxon>
        <taxon>Embryophyta</taxon>
        <taxon>Tracheophyta</taxon>
        <taxon>Spermatophyta</taxon>
        <taxon>Magnoliopsida</taxon>
        <taxon>eudicotyledons</taxon>
        <taxon>Gunneridae</taxon>
        <taxon>Pentapetalae</taxon>
        <taxon>Caryophyllales</taxon>
        <taxon>Chenopodiaceae</taxon>
        <taxon>Chenopodioideae</taxon>
        <taxon>Anserineae</taxon>
        <taxon>Spinacia</taxon>
    </lineage>
</organism>
<dbReference type="Pfam" id="PF13966">
    <property type="entry name" value="zf-RVT"/>
    <property type="match status" value="1"/>
</dbReference>
<name>A0ABM3QWX2_SPIOL</name>
<reference evidence="4" key="2">
    <citation type="submission" date="2025-08" db="UniProtKB">
        <authorList>
            <consortium name="RefSeq"/>
        </authorList>
    </citation>
    <scope>IDENTIFICATION</scope>
    <source>
        <tissue evidence="4">Leaf</tissue>
    </source>
</reference>
<keyword evidence="3" id="KW-1185">Reference proteome</keyword>
<protein>
    <recommendedName>
        <fullName evidence="5">Reverse transcriptase domain-containing protein</fullName>
    </recommendedName>
</protein>
<feature type="domain" description="Reverse transcriptase zinc-binding" evidence="2">
    <location>
        <begin position="330"/>
        <end position="411"/>
    </location>
</feature>
<dbReference type="InterPro" id="IPR000477">
    <property type="entry name" value="RT_dom"/>
</dbReference>
<dbReference type="Proteomes" id="UP000813463">
    <property type="component" value="Chromosome 6"/>
</dbReference>